<dbReference type="FunFam" id="3.90.190.10:FF:000004">
    <property type="entry name" value="Protein phosphatase Slingshot homolog 2"/>
    <property type="match status" value="1"/>
</dbReference>
<dbReference type="PANTHER" id="PTHR45864:SF2">
    <property type="entry name" value="PROTEIN PHOSPHATASE SLINGSHOT"/>
    <property type="match status" value="1"/>
</dbReference>
<evidence type="ECO:0000256" key="1">
    <source>
        <dbReference type="ARBA" id="ARBA00009580"/>
    </source>
</evidence>
<keyword evidence="4" id="KW-0904">Protein phosphatase</keyword>
<dbReference type="Proteomes" id="UP001626550">
    <property type="component" value="Unassembled WGS sequence"/>
</dbReference>
<dbReference type="PROSITE" id="PS50054">
    <property type="entry name" value="TYR_PHOSPHATASE_DUAL"/>
    <property type="match status" value="1"/>
</dbReference>
<dbReference type="InterPro" id="IPR000340">
    <property type="entry name" value="Dual-sp_phosphatase_cat-dom"/>
</dbReference>
<dbReference type="InterPro" id="IPR016130">
    <property type="entry name" value="Tyr_Pase_AS"/>
</dbReference>
<feature type="domain" description="Tyrosine specific protein phosphatases" evidence="7">
    <location>
        <begin position="75"/>
        <end position="129"/>
    </location>
</feature>
<keyword evidence="3" id="KW-0378">Hydrolase</keyword>
<dbReference type="PROSITE" id="PS00383">
    <property type="entry name" value="TYR_PHOSPHATASE_1"/>
    <property type="match status" value="1"/>
</dbReference>
<dbReference type="SUPFAM" id="SSF52799">
    <property type="entry name" value="(Phosphotyrosine protein) phosphatases II"/>
    <property type="match status" value="1"/>
</dbReference>
<evidence type="ECO:0000259" key="6">
    <source>
        <dbReference type="PROSITE" id="PS50054"/>
    </source>
</evidence>
<accession>A0ABD2QB32</accession>
<protein>
    <recommendedName>
        <fullName evidence="2">protein-serine/threonine phosphatase</fullName>
        <ecNumber evidence="2">3.1.3.16</ecNumber>
    </recommendedName>
</protein>
<gene>
    <name evidence="8" type="primary">SSH2_2</name>
    <name evidence="8" type="ORF">Ciccas_004637</name>
</gene>
<dbReference type="EC" id="3.1.3.16" evidence="2"/>
<evidence type="ECO:0000256" key="4">
    <source>
        <dbReference type="ARBA" id="ARBA00022912"/>
    </source>
</evidence>
<feature type="domain" description="Tyrosine-protein phosphatase" evidence="6">
    <location>
        <begin position="9"/>
        <end position="151"/>
    </location>
</feature>
<dbReference type="GO" id="GO:0004722">
    <property type="term" value="F:protein serine/threonine phosphatase activity"/>
    <property type="evidence" value="ECO:0007669"/>
    <property type="project" value="UniProtKB-EC"/>
</dbReference>
<dbReference type="InterPro" id="IPR000387">
    <property type="entry name" value="Tyr_Pase_dom"/>
</dbReference>
<name>A0ABD2QB32_9PLAT</name>
<keyword evidence="9" id="KW-1185">Reference proteome</keyword>
<sequence length="227" mass="26065">MQIYGQMDEASMICEHLLLGSTFNASNRRELDTRNVSHILNVTREVDNFFPGENFIYKNVREFDLEDTQLLPYWEDTHRFINLAKENGTRCLVHCKMGVSRSAATVIAYLMKEYQWDRERAHQFVKAKRACINPNDGFWKQLGTYNGILEARNVFQKEIVGSETVILRTSVNLEIKNHSIPVTRDIPAPGFDDSTVSDNLDCSNAKHPGEYSIDMSLDGARCKQLRL</sequence>
<evidence type="ECO:0000256" key="3">
    <source>
        <dbReference type="ARBA" id="ARBA00022801"/>
    </source>
</evidence>
<comment type="caution">
    <text evidence="8">The sequence shown here is derived from an EMBL/GenBank/DDBJ whole genome shotgun (WGS) entry which is preliminary data.</text>
</comment>
<comment type="similarity">
    <text evidence="1">Belongs to the protein-tyrosine phosphatase family.</text>
</comment>
<organism evidence="8 9">
    <name type="scientific">Cichlidogyrus casuarinus</name>
    <dbReference type="NCBI Taxonomy" id="1844966"/>
    <lineage>
        <taxon>Eukaryota</taxon>
        <taxon>Metazoa</taxon>
        <taxon>Spiralia</taxon>
        <taxon>Lophotrochozoa</taxon>
        <taxon>Platyhelminthes</taxon>
        <taxon>Monogenea</taxon>
        <taxon>Monopisthocotylea</taxon>
        <taxon>Dactylogyridea</taxon>
        <taxon>Ancyrocephalidae</taxon>
        <taxon>Cichlidogyrus</taxon>
    </lineage>
</organism>
<dbReference type="PROSITE" id="PS50056">
    <property type="entry name" value="TYR_PHOSPHATASE_2"/>
    <property type="match status" value="1"/>
</dbReference>
<dbReference type="SMART" id="SM00195">
    <property type="entry name" value="DSPc"/>
    <property type="match status" value="1"/>
</dbReference>
<evidence type="ECO:0000256" key="2">
    <source>
        <dbReference type="ARBA" id="ARBA00013081"/>
    </source>
</evidence>
<dbReference type="Gene3D" id="3.90.190.10">
    <property type="entry name" value="Protein tyrosine phosphatase superfamily"/>
    <property type="match status" value="1"/>
</dbReference>
<dbReference type="InterPro" id="IPR020422">
    <property type="entry name" value="TYR_PHOSPHATASE_DUAL_dom"/>
</dbReference>
<reference evidence="8 9" key="1">
    <citation type="submission" date="2024-11" db="EMBL/GenBank/DDBJ databases">
        <title>Adaptive evolution of stress response genes in parasites aligns with host niche diversity.</title>
        <authorList>
            <person name="Hahn C."/>
            <person name="Resl P."/>
        </authorList>
    </citation>
    <scope>NUCLEOTIDE SEQUENCE [LARGE SCALE GENOMIC DNA]</scope>
    <source>
        <strain evidence="8">EGGRZ-B1_66</strain>
        <tissue evidence="8">Body</tissue>
    </source>
</reference>
<proteinExistence type="inferred from homology"/>
<evidence type="ECO:0000259" key="7">
    <source>
        <dbReference type="PROSITE" id="PS50056"/>
    </source>
</evidence>
<evidence type="ECO:0000256" key="5">
    <source>
        <dbReference type="ARBA" id="ARBA00048336"/>
    </source>
</evidence>
<evidence type="ECO:0000313" key="8">
    <source>
        <dbReference type="EMBL" id="KAL3316715.1"/>
    </source>
</evidence>
<dbReference type="EMBL" id="JBJKFK010000493">
    <property type="protein sequence ID" value="KAL3316715.1"/>
    <property type="molecule type" value="Genomic_DNA"/>
</dbReference>
<evidence type="ECO:0000313" key="9">
    <source>
        <dbReference type="Proteomes" id="UP001626550"/>
    </source>
</evidence>
<dbReference type="PANTHER" id="PTHR45864">
    <property type="entry name" value="SLINGSHOT PROTEIN PHOSPHATASE HOMOLOG"/>
    <property type="match status" value="1"/>
</dbReference>
<dbReference type="InterPro" id="IPR029021">
    <property type="entry name" value="Prot-tyrosine_phosphatase-like"/>
</dbReference>
<dbReference type="InterPro" id="IPR043587">
    <property type="entry name" value="Phosphatase_SSH-like"/>
</dbReference>
<comment type="catalytic activity">
    <reaction evidence="5">
        <text>O-phospho-L-threonyl-[protein] + H2O = L-threonyl-[protein] + phosphate</text>
        <dbReference type="Rhea" id="RHEA:47004"/>
        <dbReference type="Rhea" id="RHEA-COMP:11060"/>
        <dbReference type="Rhea" id="RHEA-COMP:11605"/>
        <dbReference type="ChEBI" id="CHEBI:15377"/>
        <dbReference type="ChEBI" id="CHEBI:30013"/>
        <dbReference type="ChEBI" id="CHEBI:43474"/>
        <dbReference type="ChEBI" id="CHEBI:61977"/>
        <dbReference type="EC" id="3.1.3.16"/>
    </reaction>
</comment>
<dbReference type="Pfam" id="PF00782">
    <property type="entry name" value="DSPc"/>
    <property type="match status" value="1"/>
</dbReference>
<dbReference type="AlphaFoldDB" id="A0ABD2QB32"/>